<dbReference type="Proteomes" id="UP000077315">
    <property type="component" value="Unassembled WGS sequence"/>
</dbReference>
<gene>
    <name evidence="1" type="ORF">PHYBLDRAFT_159658</name>
</gene>
<proteinExistence type="predicted"/>
<reference evidence="2" key="1">
    <citation type="submission" date="2015-06" db="EMBL/GenBank/DDBJ databases">
        <title>Expansion of signal transduction pathways in fungi by whole-genome duplication.</title>
        <authorList>
            <consortium name="DOE Joint Genome Institute"/>
            <person name="Corrochano L.M."/>
            <person name="Kuo A."/>
            <person name="Marcet-Houben M."/>
            <person name="Polaino S."/>
            <person name="Salamov A."/>
            <person name="Villalobos J.M."/>
            <person name="Alvarez M.I."/>
            <person name="Avalos J."/>
            <person name="Benito E.P."/>
            <person name="Benoit I."/>
            <person name="Burger G."/>
            <person name="Camino L.P."/>
            <person name="Canovas D."/>
            <person name="Cerda-Olmedo E."/>
            <person name="Cheng J.-F."/>
            <person name="Dominguez A."/>
            <person name="Elias M."/>
            <person name="Eslava A.P."/>
            <person name="Glaser F."/>
            <person name="Grimwood J."/>
            <person name="Gutierrez G."/>
            <person name="Heitman J."/>
            <person name="Henrissat B."/>
            <person name="Iturriaga E.A."/>
            <person name="Lang B.F."/>
            <person name="Lavin J.L."/>
            <person name="Lee S."/>
            <person name="Li W."/>
            <person name="Lindquist E."/>
            <person name="Lopez-Garcia S."/>
            <person name="Luque E.M."/>
            <person name="Marcos A.T."/>
            <person name="Martin J."/>
            <person name="McCluskey K."/>
            <person name="Medina H.R."/>
            <person name="Miralles-Duran A."/>
            <person name="Miyazaki A."/>
            <person name="Munoz-Torres E."/>
            <person name="Oguiza J.A."/>
            <person name="Ohm R."/>
            <person name="Olmedo M."/>
            <person name="Orejas M."/>
            <person name="Ortiz-Castellanos L."/>
            <person name="Pisabarro A.G."/>
            <person name="Rodriguez-Romero J."/>
            <person name="Ruiz-Herrera J."/>
            <person name="Ruiz-Vazquez R."/>
            <person name="Sanz C."/>
            <person name="Schackwitz W."/>
            <person name="Schmutz J."/>
            <person name="Shahriari M."/>
            <person name="Shelest E."/>
            <person name="Silva-Franco F."/>
            <person name="Soanes D."/>
            <person name="Syed K."/>
            <person name="Tagua V.G."/>
            <person name="Talbot N.J."/>
            <person name="Thon M."/>
            <person name="De vries R.P."/>
            <person name="Wiebenga A."/>
            <person name="Yadav J.S."/>
            <person name="Braun E.L."/>
            <person name="Baker S."/>
            <person name="Garre V."/>
            <person name="Horwitz B."/>
            <person name="Torres-Martinez S."/>
            <person name="Idnurm A."/>
            <person name="Herrera-Estrella A."/>
            <person name="Gabaldon T."/>
            <person name="Grigoriev I.V."/>
        </authorList>
    </citation>
    <scope>NUCLEOTIDE SEQUENCE [LARGE SCALE GENOMIC DNA]</scope>
    <source>
        <strain evidence="2">NRRL 1555(-)</strain>
    </source>
</reference>
<dbReference type="STRING" id="763407.A0A163A118"/>
<name>A0A163A118_PHYB8</name>
<keyword evidence="2" id="KW-1185">Reference proteome</keyword>
<dbReference type="EMBL" id="KV440989">
    <property type="protein sequence ID" value="OAD70351.1"/>
    <property type="molecule type" value="Genomic_DNA"/>
</dbReference>
<dbReference type="VEuPathDB" id="FungiDB:PHYBLDRAFT_159658"/>
<organism evidence="1 2">
    <name type="scientific">Phycomyces blakesleeanus (strain ATCC 8743b / DSM 1359 / FGSC 10004 / NBRC 33097 / NRRL 1555)</name>
    <dbReference type="NCBI Taxonomy" id="763407"/>
    <lineage>
        <taxon>Eukaryota</taxon>
        <taxon>Fungi</taxon>
        <taxon>Fungi incertae sedis</taxon>
        <taxon>Mucoromycota</taxon>
        <taxon>Mucoromycotina</taxon>
        <taxon>Mucoromycetes</taxon>
        <taxon>Mucorales</taxon>
        <taxon>Phycomycetaceae</taxon>
        <taxon>Phycomyces</taxon>
    </lineage>
</organism>
<evidence type="ECO:0000313" key="2">
    <source>
        <dbReference type="Proteomes" id="UP000077315"/>
    </source>
</evidence>
<dbReference type="OrthoDB" id="2130750at2759"/>
<accession>A0A163A118</accession>
<dbReference type="InParanoid" id="A0A163A118"/>
<dbReference type="RefSeq" id="XP_018288391.1">
    <property type="nucleotide sequence ID" value="XM_018434030.1"/>
</dbReference>
<dbReference type="GeneID" id="28994936"/>
<sequence>MRVASASPKVVVLSADRRGGKWQSMKKTPDYQYQTQQSVIHTLKQRSEQLRSKMHQLQKDQDDSSIYVPPSGTKTLHQSLSQGHALLSQSLAKIQIPRLSSIGKARHCIQLQSAAEFERIHSIFIR</sequence>
<protein>
    <submittedName>
        <fullName evidence="1">Uncharacterized protein</fullName>
    </submittedName>
</protein>
<dbReference type="AlphaFoldDB" id="A0A163A118"/>
<evidence type="ECO:0000313" key="1">
    <source>
        <dbReference type="EMBL" id="OAD70351.1"/>
    </source>
</evidence>